<name>A0A225WPF5_9STRA</name>
<sequence>MYDVWGVVLSDDPPAKVPSLAIWLKEGAQSYKCKLRKYSPQLRQFLREFNAQLVELESKKSMGLSCSSCKTTDAGSDFRQTTDYRLVNNLTETMTTVMPILPVILENAKGKKHFGLFYLLKGFWHLPLADASQEILSFMTDAKIFTPRRVPQGCSDTAIHFQQAMEKCFEVLHYKHLLFWIDDMLLFTDDIESYMEKMQELFTLIYKFAQCKNVILYKPSVKWCKTIINSSDITHDPSRMEGLLSVPEPGTAGELQLFICAPNWMRESLIYYARTIAPLQALLDNFLDIQLSAAKRSAFQSVKDLLASSATLAFPDDTAFTCLFTDVSDCNYHSAAELASNDGRHRITASIINLPKWHIHGFGAQLECDRERGFP</sequence>
<dbReference type="SUPFAM" id="SSF56672">
    <property type="entry name" value="DNA/RNA polymerases"/>
    <property type="match status" value="1"/>
</dbReference>
<dbReference type="EMBL" id="NBNE01000435">
    <property type="protein sequence ID" value="OWZ19511.1"/>
    <property type="molecule type" value="Genomic_DNA"/>
</dbReference>
<dbReference type="OrthoDB" id="126235at2759"/>
<organism evidence="2 3">
    <name type="scientific">Phytophthora megakarya</name>
    <dbReference type="NCBI Taxonomy" id="4795"/>
    <lineage>
        <taxon>Eukaryota</taxon>
        <taxon>Sar</taxon>
        <taxon>Stramenopiles</taxon>
        <taxon>Oomycota</taxon>
        <taxon>Peronosporomycetes</taxon>
        <taxon>Peronosporales</taxon>
        <taxon>Peronosporaceae</taxon>
        <taxon>Phytophthora</taxon>
    </lineage>
</organism>
<evidence type="ECO:0000313" key="3">
    <source>
        <dbReference type="Proteomes" id="UP000198211"/>
    </source>
</evidence>
<evidence type="ECO:0000313" key="2">
    <source>
        <dbReference type="EMBL" id="OWZ19511.1"/>
    </source>
</evidence>
<dbReference type="InterPro" id="IPR000477">
    <property type="entry name" value="RT_dom"/>
</dbReference>
<dbReference type="Gene3D" id="3.30.70.270">
    <property type="match status" value="2"/>
</dbReference>
<proteinExistence type="predicted"/>
<dbReference type="InterPro" id="IPR051320">
    <property type="entry name" value="Viral_Replic_Matur_Polypro"/>
</dbReference>
<dbReference type="Pfam" id="PF00078">
    <property type="entry name" value="RVT_1"/>
    <property type="match status" value="1"/>
</dbReference>
<accession>A0A225WPF5</accession>
<comment type="caution">
    <text evidence="2">The sequence shown here is derived from an EMBL/GenBank/DDBJ whole genome shotgun (WGS) entry which is preliminary data.</text>
</comment>
<protein>
    <recommendedName>
        <fullName evidence="1">Reverse transcriptase domain-containing protein</fullName>
    </recommendedName>
</protein>
<gene>
    <name evidence="2" type="ORF">PHMEG_0006246</name>
</gene>
<dbReference type="Proteomes" id="UP000198211">
    <property type="component" value="Unassembled WGS sequence"/>
</dbReference>
<dbReference type="PANTHER" id="PTHR33064">
    <property type="entry name" value="POL PROTEIN"/>
    <property type="match status" value="1"/>
</dbReference>
<dbReference type="InterPro" id="IPR043502">
    <property type="entry name" value="DNA/RNA_pol_sf"/>
</dbReference>
<keyword evidence="3" id="KW-1185">Reference proteome</keyword>
<dbReference type="AlphaFoldDB" id="A0A225WPF5"/>
<dbReference type="Gene3D" id="3.10.10.10">
    <property type="entry name" value="HIV Type 1 Reverse Transcriptase, subunit A, domain 1"/>
    <property type="match status" value="1"/>
</dbReference>
<dbReference type="PANTHER" id="PTHR33064:SF37">
    <property type="entry name" value="RIBONUCLEASE H"/>
    <property type="match status" value="1"/>
</dbReference>
<dbReference type="InterPro" id="IPR043128">
    <property type="entry name" value="Rev_trsase/Diguanyl_cyclase"/>
</dbReference>
<evidence type="ECO:0000259" key="1">
    <source>
        <dbReference type="Pfam" id="PF00078"/>
    </source>
</evidence>
<reference evidence="3" key="1">
    <citation type="submission" date="2017-03" db="EMBL/GenBank/DDBJ databases">
        <title>Phytopthora megakarya and P. palmivora, two closely related causual agents of cacao black pod achieved similar genome size and gene model numbers by different mechanisms.</title>
        <authorList>
            <person name="Ali S."/>
            <person name="Shao J."/>
            <person name="Larry D.J."/>
            <person name="Kronmiller B."/>
            <person name="Shen D."/>
            <person name="Strem M.D."/>
            <person name="Melnick R.L."/>
            <person name="Guiltinan M.J."/>
            <person name="Tyler B.M."/>
            <person name="Meinhardt L.W."/>
            <person name="Bailey B.A."/>
        </authorList>
    </citation>
    <scope>NUCLEOTIDE SEQUENCE [LARGE SCALE GENOMIC DNA]</scope>
    <source>
        <strain evidence="3">zdho120</strain>
    </source>
</reference>
<feature type="domain" description="Reverse transcriptase" evidence="1">
    <location>
        <begin position="76"/>
        <end position="204"/>
    </location>
</feature>